<dbReference type="STRING" id="8090.ENSORLP00000045038"/>
<dbReference type="GO" id="GO:0005737">
    <property type="term" value="C:cytoplasm"/>
    <property type="evidence" value="ECO:0000318"/>
    <property type="project" value="GO_Central"/>
</dbReference>
<dbReference type="InterPro" id="IPR044898">
    <property type="entry name" value="CDI_dom_sf"/>
</dbReference>
<dbReference type="Ensembl" id="ENSORLT00000046684.1">
    <property type="protein sequence ID" value="ENSORLP00000045038.1"/>
    <property type="gene ID" value="ENSORLG00000025958.1"/>
</dbReference>
<keyword evidence="12" id="KW-0131">Cell cycle</keyword>
<organism evidence="18 19">
    <name type="scientific">Oryzias latipes</name>
    <name type="common">Japanese rice fish</name>
    <name type="synonym">Japanese killifish</name>
    <dbReference type="NCBI Taxonomy" id="8090"/>
    <lineage>
        <taxon>Eukaryota</taxon>
        <taxon>Metazoa</taxon>
        <taxon>Chordata</taxon>
        <taxon>Craniata</taxon>
        <taxon>Vertebrata</taxon>
        <taxon>Euteleostomi</taxon>
        <taxon>Actinopterygii</taxon>
        <taxon>Neopterygii</taxon>
        <taxon>Teleostei</taxon>
        <taxon>Neoteleostei</taxon>
        <taxon>Acanthomorphata</taxon>
        <taxon>Ovalentaria</taxon>
        <taxon>Atherinomorphae</taxon>
        <taxon>Beloniformes</taxon>
        <taxon>Adrianichthyidae</taxon>
        <taxon>Oryziinae</taxon>
        <taxon>Oryzias</taxon>
    </lineage>
</organism>
<dbReference type="Bgee" id="ENSORLG00000025958">
    <property type="expression patterns" value="Expressed in brain and 14 other cell types or tissues"/>
</dbReference>
<feature type="domain" description="Cyclin-dependent kinase inhibitor" evidence="17">
    <location>
        <begin position="31"/>
        <end position="78"/>
    </location>
</feature>
<evidence type="ECO:0000256" key="13">
    <source>
        <dbReference type="ARBA" id="ARBA00031903"/>
    </source>
</evidence>
<protein>
    <recommendedName>
        <fullName evidence="5">Cyclin-dependent kinase inhibitor 1B</fullName>
    </recommendedName>
    <alternativeName>
        <fullName evidence="14">Cyclin-dependent kinase inhibitor p27</fullName>
    </alternativeName>
    <alternativeName>
        <fullName evidence="13">p27Kip1</fullName>
    </alternativeName>
</protein>
<feature type="compositionally biased region" description="Basic and acidic residues" evidence="16">
    <location>
        <begin position="76"/>
        <end position="87"/>
    </location>
</feature>
<keyword evidence="8" id="KW-0967">Endosome</keyword>
<evidence type="ECO:0000256" key="4">
    <source>
        <dbReference type="ARBA" id="ARBA00006726"/>
    </source>
</evidence>
<evidence type="ECO:0000256" key="9">
    <source>
        <dbReference type="ARBA" id="ARBA00022843"/>
    </source>
</evidence>
<keyword evidence="11" id="KW-0539">Nucleus</keyword>
<dbReference type="InParanoid" id="A0A3B3ILI5"/>
<dbReference type="GO" id="GO:0004861">
    <property type="term" value="F:cyclin-dependent protein serine/threonine kinase inhibitor activity"/>
    <property type="evidence" value="ECO:0000318"/>
    <property type="project" value="GO_Central"/>
</dbReference>
<evidence type="ECO:0000256" key="11">
    <source>
        <dbReference type="ARBA" id="ARBA00023242"/>
    </source>
</evidence>
<evidence type="ECO:0000256" key="10">
    <source>
        <dbReference type="ARBA" id="ARBA00023013"/>
    </source>
</evidence>
<keyword evidence="7" id="KW-0597">Phosphoprotein</keyword>
<evidence type="ECO:0000259" key="17">
    <source>
        <dbReference type="Pfam" id="PF02234"/>
    </source>
</evidence>
<sequence>MSDVRLSSGSPTVERVEARQQDSVRQVRRTLFGTPDPEETRRFLAEITQEGAQDFAQRYNFDPLTERPLPPGNYEWQKDDDAPEFYRRPPHGCRRPRWDDGGSSQEDEGRTGTRSPAPSLRRSGSRKRRADTSDSCSKPCPNKRSRPDGDDPEDQSDGARSLALSVGPSEADSAEDVH</sequence>
<evidence type="ECO:0000256" key="5">
    <source>
        <dbReference type="ARBA" id="ARBA00014547"/>
    </source>
</evidence>
<evidence type="ECO:0000256" key="3">
    <source>
        <dbReference type="ARBA" id="ARBA00004496"/>
    </source>
</evidence>
<keyword evidence="10" id="KW-0649">Protein kinase inhibitor</keyword>
<evidence type="ECO:0000256" key="2">
    <source>
        <dbReference type="ARBA" id="ARBA00004177"/>
    </source>
</evidence>
<reference evidence="18 19" key="1">
    <citation type="journal article" date="2007" name="Nature">
        <title>The medaka draft genome and insights into vertebrate genome evolution.</title>
        <authorList>
            <person name="Kasahara M."/>
            <person name="Naruse K."/>
            <person name="Sasaki S."/>
            <person name="Nakatani Y."/>
            <person name="Qu W."/>
            <person name="Ahsan B."/>
            <person name="Yamada T."/>
            <person name="Nagayasu Y."/>
            <person name="Doi K."/>
            <person name="Kasai Y."/>
            <person name="Jindo T."/>
            <person name="Kobayashi D."/>
            <person name="Shimada A."/>
            <person name="Toyoda A."/>
            <person name="Kuroki Y."/>
            <person name="Fujiyama A."/>
            <person name="Sasaki T."/>
            <person name="Shimizu A."/>
            <person name="Asakawa S."/>
            <person name="Shimizu N."/>
            <person name="Hashimoto S."/>
            <person name="Yang J."/>
            <person name="Lee Y."/>
            <person name="Matsushima K."/>
            <person name="Sugano S."/>
            <person name="Sakaizumi M."/>
            <person name="Narita T."/>
            <person name="Ohishi K."/>
            <person name="Haga S."/>
            <person name="Ohta F."/>
            <person name="Nomoto H."/>
            <person name="Nogata K."/>
            <person name="Morishita T."/>
            <person name="Endo T."/>
            <person name="Shin-I T."/>
            <person name="Takeda H."/>
            <person name="Morishita S."/>
            <person name="Kohara Y."/>
        </authorList>
    </citation>
    <scope>NUCLEOTIDE SEQUENCE [LARGE SCALE GENOMIC DNA]</scope>
    <source>
        <strain evidence="18 19">Hd-rR</strain>
    </source>
</reference>
<dbReference type="InterPro" id="IPR003175">
    <property type="entry name" value="CDI_dom"/>
</dbReference>
<reference evidence="18" key="2">
    <citation type="submission" date="2025-08" db="UniProtKB">
        <authorList>
            <consortium name="Ensembl"/>
        </authorList>
    </citation>
    <scope>IDENTIFICATION</scope>
    <source>
        <strain evidence="18">Hd-rR</strain>
    </source>
</reference>
<dbReference type="GeneTree" id="ENSGT00940000174997"/>
<dbReference type="PANTHER" id="PTHR10265:SF9">
    <property type="entry name" value="CYCLIN-DEPENDENT KINASE INHIBITOR 1B"/>
    <property type="match status" value="1"/>
</dbReference>
<keyword evidence="19" id="KW-1185">Reference proteome</keyword>
<dbReference type="GO" id="GO:0000082">
    <property type="term" value="P:G1/S transition of mitotic cell cycle"/>
    <property type="evidence" value="ECO:0000318"/>
    <property type="project" value="GO_Central"/>
</dbReference>
<dbReference type="Proteomes" id="UP000001038">
    <property type="component" value="Chromosome 23"/>
</dbReference>
<feature type="region of interest" description="Disordered" evidence="16">
    <location>
        <begin position="1"/>
        <end position="40"/>
    </location>
</feature>
<evidence type="ECO:0000256" key="1">
    <source>
        <dbReference type="ARBA" id="ARBA00004123"/>
    </source>
</evidence>
<reference evidence="18" key="3">
    <citation type="submission" date="2025-09" db="UniProtKB">
        <authorList>
            <consortium name="Ensembl"/>
        </authorList>
    </citation>
    <scope>IDENTIFICATION</scope>
    <source>
        <strain evidence="18">Hd-rR</strain>
    </source>
</reference>
<dbReference type="GO" id="GO:0051087">
    <property type="term" value="F:protein-folding chaperone binding"/>
    <property type="evidence" value="ECO:0000318"/>
    <property type="project" value="GO_Central"/>
</dbReference>
<evidence type="ECO:0000256" key="6">
    <source>
        <dbReference type="ARBA" id="ARBA00022490"/>
    </source>
</evidence>
<evidence type="ECO:0000256" key="7">
    <source>
        <dbReference type="ARBA" id="ARBA00022553"/>
    </source>
</evidence>
<feature type="region of interest" description="Disordered" evidence="16">
    <location>
        <begin position="60"/>
        <end position="178"/>
    </location>
</feature>
<dbReference type="GO" id="GO:0005634">
    <property type="term" value="C:nucleus"/>
    <property type="evidence" value="ECO:0000318"/>
    <property type="project" value="GO_Central"/>
</dbReference>
<dbReference type="AlphaFoldDB" id="A0A3B3ILI5"/>
<name>A0A3B3ILI5_ORYLA</name>
<feature type="compositionally biased region" description="Polar residues" evidence="16">
    <location>
        <begin position="1"/>
        <end position="11"/>
    </location>
</feature>
<evidence type="ECO:0000256" key="16">
    <source>
        <dbReference type="SAM" id="MobiDB-lite"/>
    </source>
</evidence>
<evidence type="ECO:0000313" key="18">
    <source>
        <dbReference type="Ensembl" id="ENSORLP00000045038.1"/>
    </source>
</evidence>
<evidence type="ECO:0000256" key="15">
    <source>
        <dbReference type="ARBA" id="ARBA00045727"/>
    </source>
</evidence>
<comment type="subcellular location">
    <subcellularLocation>
        <location evidence="3">Cytoplasm</location>
    </subcellularLocation>
    <subcellularLocation>
        <location evidence="2">Endosome</location>
    </subcellularLocation>
    <subcellularLocation>
        <location evidence="1">Nucleus</location>
    </subcellularLocation>
</comment>
<dbReference type="Gene3D" id="4.10.365.10">
    <property type="entry name" value="p27"/>
    <property type="match status" value="1"/>
</dbReference>
<dbReference type="PANTHER" id="PTHR10265">
    <property type="entry name" value="CYCLIN-DEPENDENT KINASE INHIBITOR 1"/>
    <property type="match status" value="1"/>
</dbReference>
<evidence type="ECO:0000256" key="12">
    <source>
        <dbReference type="ARBA" id="ARBA00023306"/>
    </source>
</evidence>
<comment type="function">
    <text evidence="15">Important regulator of cell cycle progression. Inhibits the kinase activity of CDK2 bound to cyclin A, but has little inhibitory activity on CDK2 bound to SPDYA. Involved in G1 arrest. Potent inhibitor of cyclin E- and cyclin A-CDK2 complexes. Forms a complex with cyclin type D-CDK4 complexes and is involved in the assembly, stability, and modulation of CCND1-CDK4 complex activation. Acts either as an inhibitor or an activator of cyclin type D-CDK4 complexes depending on its phosphorylation state and/or stoichometry.</text>
</comment>
<keyword evidence="6" id="KW-0963">Cytoplasm</keyword>
<dbReference type="GO" id="GO:0050680">
    <property type="term" value="P:negative regulation of epithelial cell proliferation"/>
    <property type="evidence" value="ECO:0000318"/>
    <property type="project" value="GO_Central"/>
</dbReference>
<evidence type="ECO:0000256" key="8">
    <source>
        <dbReference type="ARBA" id="ARBA00022753"/>
    </source>
</evidence>
<proteinExistence type="inferred from homology"/>
<accession>A0A3B3ILI5</accession>
<dbReference type="GO" id="GO:0005768">
    <property type="term" value="C:endosome"/>
    <property type="evidence" value="ECO:0007669"/>
    <property type="project" value="UniProtKB-SubCell"/>
</dbReference>
<keyword evidence="9" id="KW-0832">Ubl conjugation</keyword>
<evidence type="ECO:0000256" key="14">
    <source>
        <dbReference type="ARBA" id="ARBA00031925"/>
    </source>
</evidence>
<dbReference type="Pfam" id="PF02234">
    <property type="entry name" value="CDI"/>
    <property type="match status" value="1"/>
</dbReference>
<dbReference type="GO" id="GO:0045930">
    <property type="term" value="P:negative regulation of mitotic cell cycle"/>
    <property type="evidence" value="ECO:0000318"/>
    <property type="project" value="GO_Central"/>
</dbReference>
<comment type="similarity">
    <text evidence="4">Belongs to the CDI family.</text>
</comment>
<evidence type="ECO:0000313" key="19">
    <source>
        <dbReference type="Proteomes" id="UP000001038"/>
    </source>
</evidence>